<dbReference type="GO" id="GO:0050038">
    <property type="term" value="F:L-xylulose reductase (NADPH) activity"/>
    <property type="evidence" value="ECO:0007669"/>
    <property type="project" value="TreeGrafter"/>
</dbReference>
<organism evidence="3 4">
    <name type="scientific">Mizuhopecten yessoensis</name>
    <name type="common">Japanese scallop</name>
    <name type="synonym">Patinopecten yessoensis</name>
    <dbReference type="NCBI Taxonomy" id="6573"/>
    <lineage>
        <taxon>Eukaryota</taxon>
        <taxon>Metazoa</taxon>
        <taxon>Spiralia</taxon>
        <taxon>Lophotrochozoa</taxon>
        <taxon>Mollusca</taxon>
        <taxon>Bivalvia</taxon>
        <taxon>Autobranchia</taxon>
        <taxon>Pteriomorphia</taxon>
        <taxon>Pectinida</taxon>
        <taxon>Pectinoidea</taxon>
        <taxon>Pectinidae</taxon>
        <taxon>Mizuhopecten</taxon>
    </lineage>
</organism>
<comment type="caution">
    <text evidence="3">The sequence shown here is derived from an EMBL/GenBank/DDBJ whole genome shotgun (WGS) entry which is preliminary data.</text>
</comment>
<dbReference type="GO" id="GO:0004090">
    <property type="term" value="F:carbonyl reductase (NADPH) activity"/>
    <property type="evidence" value="ECO:0007669"/>
    <property type="project" value="TreeGrafter"/>
</dbReference>
<sequence length="63" mass="6930">MEIRLDNKKALVTGAGRGIVRDLVECGAEVYALSITKANLDDMKLEFPPIHTVQADLSDWEAT</sequence>
<dbReference type="GO" id="GO:0006006">
    <property type="term" value="P:glucose metabolic process"/>
    <property type="evidence" value="ECO:0007669"/>
    <property type="project" value="TreeGrafter"/>
</dbReference>
<evidence type="ECO:0000313" key="4">
    <source>
        <dbReference type="Proteomes" id="UP000242188"/>
    </source>
</evidence>
<dbReference type="Gene3D" id="3.40.50.720">
    <property type="entry name" value="NAD(P)-binding Rossmann-like Domain"/>
    <property type="match status" value="1"/>
</dbReference>
<evidence type="ECO:0000256" key="1">
    <source>
        <dbReference type="ARBA" id="ARBA00006484"/>
    </source>
</evidence>
<name>A0A210QFK1_MIZYE</name>
<reference evidence="3 4" key="1">
    <citation type="journal article" date="2017" name="Nat. Ecol. Evol.">
        <title>Scallop genome provides insights into evolution of bilaterian karyotype and development.</title>
        <authorList>
            <person name="Wang S."/>
            <person name="Zhang J."/>
            <person name="Jiao W."/>
            <person name="Li J."/>
            <person name="Xun X."/>
            <person name="Sun Y."/>
            <person name="Guo X."/>
            <person name="Huan P."/>
            <person name="Dong B."/>
            <person name="Zhang L."/>
            <person name="Hu X."/>
            <person name="Sun X."/>
            <person name="Wang J."/>
            <person name="Zhao C."/>
            <person name="Wang Y."/>
            <person name="Wang D."/>
            <person name="Huang X."/>
            <person name="Wang R."/>
            <person name="Lv J."/>
            <person name="Li Y."/>
            <person name="Zhang Z."/>
            <person name="Liu B."/>
            <person name="Lu W."/>
            <person name="Hui Y."/>
            <person name="Liang J."/>
            <person name="Zhou Z."/>
            <person name="Hou R."/>
            <person name="Li X."/>
            <person name="Liu Y."/>
            <person name="Li H."/>
            <person name="Ning X."/>
            <person name="Lin Y."/>
            <person name="Zhao L."/>
            <person name="Xing Q."/>
            <person name="Dou J."/>
            <person name="Li Y."/>
            <person name="Mao J."/>
            <person name="Guo H."/>
            <person name="Dou H."/>
            <person name="Li T."/>
            <person name="Mu C."/>
            <person name="Jiang W."/>
            <person name="Fu Q."/>
            <person name="Fu X."/>
            <person name="Miao Y."/>
            <person name="Liu J."/>
            <person name="Yu Q."/>
            <person name="Li R."/>
            <person name="Liao H."/>
            <person name="Li X."/>
            <person name="Kong Y."/>
            <person name="Jiang Z."/>
            <person name="Chourrout D."/>
            <person name="Li R."/>
            <person name="Bao Z."/>
        </authorList>
    </citation>
    <scope>NUCLEOTIDE SEQUENCE [LARGE SCALE GENOMIC DNA]</scope>
    <source>
        <strain evidence="3 4">PY_sf001</strain>
    </source>
</reference>
<evidence type="ECO:0000256" key="2">
    <source>
        <dbReference type="ARBA" id="ARBA00022857"/>
    </source>
</evidence>
<dbReference type="PANTHER" id="PTHR44252">
    <property type="entry name" value="D-ERYTHRULOSE REDUCTASE"/>
    <property type="match status" value="1"/>
</dbReference>
<dbReference type="PANTHER" id="PTHR44252:SF3">
    <property type="entry name" value="D-ERYTHRULOSE REDUCTASE-RELATED"/>
    <property type="match status" value="1"/>
</dbReference>
<keyword evidence="4" id="KW-1185">Reference proteome</keyword>
<dbReference type="SUPFAM" id="SSF51735">
    <property type="entry name" value="NAD(P)-binding Rossmann-fold domains"/>
    <property type="match status" value="1"/>
</dbReference>
<accession>A0A210QFK1</accession>
<dbReference type="Proteomes" id="UP000242188">
    <property type="component" value="Unassembled WGS sequence"/>
</dbReference>
<dbReference type="InterPro" id="IPR051737">
    <property type="entry name" value="L-xylulose/Carbonyl_redctase"/>
</dbReference>
<dbReference type="GO" id="GO:0005997">
    <property type="term" value="P:xylulose metabolic process"/>
    <property type="evidence" value="ECO:0007669"/>
    <property type="project" value="TreeGrafter"/>
</dbReference>
<dbReference type="InterPro" id="IPR036291">
    <property type="entry name" value="NAD(P)-bd_dom_sf"/>
</dbReference>
<comment type="similarity">
    <text evidence="1">Belongs to the short-chain dehydrogenases/reductases (SDR) family.</text>
</comment>
<protein>
    <submittedName>
        <fullName evidence="3">L-xylulose reductase</fullName>
    </submittedName>
</protein>
<evidence type="ECO:0000313" key="3">
    <source>
        <dbReference type="EMBL" id="OWF47543.1"/>
    </source>
</evidence>
<dbReference type="AlphaFoldDB" id="A0A210QFK1"/>
<gene>
    <name evidence="3" type="ORF">KP79_PYT15605</name>
</gene>
<dbReference type="EMBL" id="NEDP02003864">
    <property type="protein sequence ID" value="OWF47543.1"/>
    <property type="molecule type" value="Genomic_DNA"/>
</dbReference>
<keyword evidence="2" id="KW-0521">NADP</keyword>
<proteinExistence type="inferred from homology"/>